<dbReference type="AlphaFoldDB" id="A0A2G1QU06"/>
<dbReference type="PROSITE" id="PS51384">
    <property type="entry name" value="FAD_FR"/>
    <property type="match status" value="1"/>
</dbReference>
<sequence length="221" mass="24467">MRKAEILAIEPLTRDVHRFRLSRPDGFAYETGDATELALDRDGWRDEARPFTMTSLPDEDSLEFTIKRYPDHDGVTLRLHELLVGDAVLVGDPFETFRYRGQGVFIAGGAGFTPFLAILRGLKEKSALAGNTLVFANKTEADIICRDELDKMPGLEVVHVLSEERRSGMHHGMVDAELLREVTGGEFGQEFYLCGPPPMMEAVQDALDTVGVKPDSVSLDG</sequence>
<dbReference type="Gene3D" id="2.40.30.10">
    <property type="entry name" value="Translation factors"/>
    <property type="match status" value="1"/>
</dbReference>
<dbReference type="PANTHER" id="PTHR47354:SF5">
    <property type="entry name" value="PROTEIN RFBI"/>
    <property type="match status" value="1"/>
</dbReference>
<dbReference type="Gene3D" id="3.40.50.80">
    <property type="entry name" value="Nucleotide-binding domain of ferredoxin-NADP reductase (FNR) module"/>
    <property type="match status" value="1"/>
</dbReference>
<name>A0A2G1QU06_9HYPH</name>
<evidence type="ECO:0000259" key="1">
    <source>
        <dbReference type="PROSITE" id="PS51384"/>
    </source>
</evidence>
<dbReference type="InterPro" id="IPR001433">
    <property type="entry name" value="OxRdtase_FAD/NAD-bd"/>
</dbReference>
<dbReference type="InterPro" id="IPR017938">
    <property type="entry name" value="Riboflavin_synthase-like_b-brl"/>
</dbReference>
<dbReference type="InterPro" id="IPR039261">
    <property type="entry name" value="FNR_nucleotide-bd"/>
</dbReference>
<dbReference type="GO" id="GO:0016491">
    <property type="term" value="F:oxidoreductase activity"/>
    <property type="evidence" value="ECO:0007669"/>
    <property type="project" value="InterPro"/>
</dbReference>
<dbReference type="InterPro" id="IPR050415">
    <property type="entry name" value="MRET"/>
</dbReference>
<dbReference type="EMBL" id="PDVP01000001">
    <property type="protein sequence ID" value="PHP68949.1"/>
    <property type="molecule type" value="Genomic_DNA"/>
</dbReference>
<feature type="domain" description="FAD-binding FR-type" evidence="1">
    <location>
        <begin position="1"/>
        <end position="100"/>
    </location>
</feature>
<comment type="caution">
    <text evidence="2">The sequence shown here is derived from an EMBL/GenBank/DDBJ whole genome shotgun (WGS) entry which is preliminary data.</text>
</comment>
<dbReference type="CDD" id="cd06196">
    <property type="entry name" value="FNR_like_1"/>
    <property type="match status" value="1"/>
</dbReference>
<dbReference type="PRINTS" id="PR00410">
    <property type="entry name" value="PHEHYDRXLASE"/>
</dbReference>
<dbReference type="Pfam" id="PF00175">
    <property type="entry name" value="NAD_binding_1"/>
    <property type="match status" value="1"/>
</dbReference>
<gene>
    <name evidence="2" type="ORF">CSC94_02890</name>
</gene>
<protein>
    <submittedName>
        <fullName evidence="2">Flavodoxin reductase</fullName>
    </submittedName>
</protein>
<dbReference type="SUPFAM" id="SSF52343">
    <property type="entry name" value="Ferredoxin reductase-like, C-terminal NADP-linked domain"/>
    <property type="match status" value="1"/>
</dbReference>
<reference evidence="2 3" key="1">
    <citation type="submission" date="2017-10" db="EMBL/GenBank/DDBJ databases">
        <title>Sedimentibacterium mangrovi gen. nov., sp. nov., a novel member of family Phyllobacteriacea isolated from mangrove sediment.</title>
        <authorList>
            <person name="Liao H."/>
            <person name="Tian Y."/>
        </authorList>
    </citation>
    <scope>NUCLEOTIDE SEQUENCE [LARGE SCALE GENOMIC DNA]</scope>
    <source>
        <strain evidence="2 3">X9-2-2</strain>
    </source>
</reference>
<accession>A0A2G1QU06</accession>
<organism evidence="2 3">
    <name type="scientific">Zhengella mangrovi</name>
    <dbReference type="NCBI Taxonomy" id="1982044"/>
    <lineage>
        <taxon>Bacteria</taxon>
        <taxon>Pseudomonadati</taxon>
        <taxon>Pseudomonadota</taxon>
        <taxon>Alphaproteobacteria</taxon>
        <taxon>Hyphomicrobiales</taxon>
        <taxon>Notoacmeibacteraceae</taxon>
        <taxon>Zhengella</taxon>
    </lineage>
</organism>
<evidence type="ECO:0000313" key="3">
    <source>
        <dbReference type="Proteomes" id="UP000221168"/>
    </source>
</evidence>
<dbReference type="InterPro" id="IPR017927">
    <property type="entry name" value="FAD-bd_FR_type"/>
</dbReference>
<dbReference type="OrthoDB" id="9786134at2"/>
<dbReference type="Proteomes" id="UP000221168">
    <property type="component" value="Unassembled WGS sequence"/>
</dbReference>
<keyword evidence="3" id="KW-1185">Reference proteome</keyword>
<evidence type="ECO:0000313" key="2">
    <source>
        <dbReference type="EMBL" id="PHP68949.1"/>
    </source>
</evidence>
<dbReference type="RefSeq" id="WP_099303517.1">
    <property type="nucleotide sequence ID" value="NZ_PDVP01000001.1"/>
</dbReference>
<dbReference type="PANTHER" id="PTHR47354">
    <property type="entry name" value="NADH OXIDOREDUCTASE HCR"/>
    <property type="match status" value="1"/>
</dbReference>
<dbReference type="SUPFAM" id="SSF63380">
    <property type="entry name" value="Riboflavin synthase domain-like"/>
    <property type="match status" value="1"/>
</dbReference>
<proteinExistence type="predicted"/>